<keyword evidence="6" id="KW-0560">Oxidoreductase</keyword>
<comment type="caution">
    <text evidence="12">The sequence shown here is derived from an EMBL/GenBank/DDBJ whole genome shotgun (WGS) entry which is preliminary data.</text>
</comment>
<dbReference type="EMBL" id="PCXP01000003">
    <property type="protein sequence ID" value="PIR42077.1"/>
    <property type="molecule type" value="Genomic_DNA"/>
</dbReference>
<dbReference type="AlphaFoldDB" id="A0A2H0R6E7"/>
<keyword evidence="9" id="KW-0676">Redox-active center</keyword>
<dbReference type="GO" id="GO:0048038">
    <property type="term" value="F:quinone binding"/>
    <property type="evidence" value="ECO:0007669"/>
    <property type="project" value="UniProtKB-KW"/>
</dbReference>
<feature type="transmembrane region" description="Helical" evidence="10">
    <location>
        <begin position="117"/>
        <end position="141"/>
    </location>
</feature>
<feature type="transmembrane region" description="Helical" evidence="10">
    <location>
        <begin position="6"/>
        <end position="22"/>
    </location>
</feature>
<evidence type="ECO:0000256" key="1">
    <source>
        <dbReference type="ARBA" id="ARBA00004141"/>
    </source>
</evidence>
<evidence type="ECO:0000256" key="3">
    <source>
        <dbReference type="ARBA" id="ARBA00022692"/>
    </source>
</evidence>
<feature type="transmembrane region" description="Helical" evidence="10">
    <location>
        <begin position="153"/>
        <end position="177"/>
    </location>
</feature>
<dbReference type="InterPro" id="IPR038354">
    <property type="entry name" value="VKOR_sf"/>
</dbReference>
<dbReference type="SMART" id="SM00756">
    <property type="entry name" value="VKc"/>
    <property type="match status" value="1"/>
</dbReference>
<keyword evidence="4" id="KW-0874">Quinone</keyword>
<evidence type="ECO:0000256" key="4">
    <source>
        <dbReference type="ARBA" id="ARBA00022719"/>
    </source>
</evidence>
<keyword evidence="3 10" id="KW-0812">Transmembrane</keyword>
<dbReference type="Proteomes" id="UP000230208">
    <property type="component" value="Unassembled WGS sequence"/>
</dbReference>
<dbReference type="Gene3D" id="1.20.1440.130">
    <property type="entry name" value="VKOR domain"/>
    <property type="match status" value="1"/>
</dbReference>
<evidence type="ECO:0000256" key="7">
    <source>
        <dbReference type="ARBA" id="ARBA00023136"/>
    </source>
</evidence>
<evidence type="ECO:0000313" key="12">
    <source>
        <dbReference type="EMBL" id="PIR42077.1"/>
    </source>
</evidence>
<feature type="transmembrane region" description="Helical" evidence="10">
    <location>
        <begin position="272"/>
        <end position="292"/>
    </location>
</feature>
<evidence type="ECO:0000256" key="8">
    <source>
        <dbReference type="ARBA" id="ARBA00023157"/>
    </source>
</evidence>
<gene>
    <name evidence="12" type="ORF">COV30_00290</name>
</gene>
<feature type="transmembrane region" description="Helical" evidence="10">
    <location>
        <begin position="85"/>
        <end position="105"/>
    </location>
</feature>
<evidence type="ECO:0000256" key="2">
    <source>
        <dbReference type="ARBA" id="ARBA00006214"/>
    </source>
</evidence>
<dbReference type="PANTHER" id="PTHR34573">
    <property type="entry name" value="VKC DOMAIN-CONTAINING PROTEIN"/>
    <property type="match status" value="1"/>
</dbReference>
<organism evidence="12 13">
    <name type="scientific">Candidatus Yanofskybacteria bacterium CG10_big_fil_rev_8_21_14_0_10_37_15</name>
    <dbReference type="NCBI Taxonomy" id="1975097"/>
    <lineage>
        <taxon>Bacteria</taxon>
        <taxon>Candidatus Yanofskyibacteriota</taxon>
    </lineage>
</organism>
<dbReference type="Pfam" id="PF07884">
    <property type="entry name" value="VKOR"/>
    <property type="match status" value="1"/>
</dbReference>
<feature type="domain" description="Vitamin K epoxide reductase" evidence="11">
    <location>
        <begin position="1"/>
        <end position="136"/>
    </location>
</feature>
<proteinExistence type="inferred from homology"/>
<protein>
    <recommendedName>
        <fullName evidence="11">Vitamin K epoxide reductase domain-containing protein</fullName>
    </recommendedName>
</protein>
<feature type="transmembrane region" description="Helical" evidence="10">
    <location>
        <begin position="304"/>
        <end position="321"/>
    </location>
</feature>
<evidence type="ECO:0000313" key="13">
    <source>
        <dbReference type="Proteomes" id="UP000230208"/>
    </source>
</evidence>
<evidence type="ECO:0000256" key="6">
    <source>
        <dbReference type="ARBA" id="ARBA00023002"/>
    </source>
</evidence>
<feature type="transmembrane region" description="Helical" evidence="10">
    <location>
        <begin position="225"/>
        <end position="251"/>
    </location>
</feature>
<feature type="transmembrane region" description="Helical" evidence="10">
    <location>
        <begin position="189"/>
        <end position="213"/>
    </location>
</feature>
<keyword evidence="5 10" id="KW-1133">Transmembrane helix</keyword>
<keyword evidence="8" id="KW-1015">Disulfide bond</keyword>
<comment type="similarity">
    <text evidence="2">Belongs to the VKOR family.</text>
</comment>
<dbReference type="GO" id="GO:0016020">
    <property type="term" value="C:membrane"/>
    <property type="evidence" value="ECO:0007669"/>
    <property type="project" value="UniProtKB-SubCell"/>
</dbReference>
<dbReference type="InterPro" id="IPR044698">
    <property type="entry name" value="VKOR/LTO1"/>
</dbReference>
<reference evidence="12 13" key="1">
    <citation type="submission" date="2017-09" db="EMBL/GenBank/DDBJ databases">
        <title>Depth-based differentiation of microbial function through sediment-hosted aquifers and enrichment of novel symbionts in the deep terrestrial subsurface.</title>
        <authorList>
            <person name="Probst A.J."/>
            <person name="Ladd B."/>
            <person name="Jarett J.K."/>
            <person name="Geller-Mcgrath D.E."/>
            <person name="Sieber C.M."/>
            <person name="Emerson J.B."/>
            <person name="Anantharaman K."/>
            <person name="Thomas B.C."/>
            <person name="Malmstrom R."/>
            <person name="Stieglmeier M."/>
            <person name="Klingl A."/>
            <person name="Woyke T."/>
            <person name="Ryan C.M."/>
            <person name="Banfield J.F."/>
        </authorList>
    </citation>
    <scope>NUCLEOTIDE SEQUENCE [LARGE SCALE GENOMIC DNA]</scope>
    <source>
        <strain evidence="12">CG10_big_fil_rev_8_21_14_0_10_37_15</strain>
    </source>
</reference>
<dbReference type="CDD" id="cd12916">
    <property type="entry name" value="VKOR_1"/>
    <property type="match status" value="1"/>
</dbReference>
<feature type="transmembrane region" description="Helical" evidence="10">
    <location>
        <begin position="61"/>
        <end position="79"/>
    </location>
</feature>
<evidence type="ECO:0000256" key="5">
    <source>
        <dbReference type="ARBA" id="ARBA00022989"/>
    </source>
</evidence>
<dbReference type="GO" id="GO:0016491">
    <property type="term" value="F:oxidoreductase activity"/>
    <property type="evidence" value="ECO:0007669"/>
    <property type="project" value="UniProtKB-KW"/>
</dbReference>
<name>A0A2H0R6E7_9BACT</name>
<comment type="subcellular location">
    <subcellularLocation>
        <location evidence="1">Membrane</location>
        <topology evidence="1">Multi-pass membrane protein</topology>
    </subcellularLocation>
</comment>
<evidence type="ECO:0000256" key="9">
    <source>
        <dbReference type="ARBA" id="ARBA00023284"/>
    </source>
</evidence>
<sequence length="332" mass="37369">MFDINLIIIFSAIGGFFIAVYIRHKKKYGKHLVCPIGSNCDLVVHSKYSKFLGIPVEFMGIFYYGLITTIYFVITLTSLTISPLLFFSVLLASLAAFLFSVYLTFIQLFSLKQLCTWCIVSAGLSTLIFFLAITGSLSVFIKILSEYRQYITMFHVLGLALGIGGATITDIFFFKFLKDFRISEFEAEVLNVLSQVIWFALGLLVITGIGLYFPELERLNESPKFLVKMIIVAVIVGNGSLLNLLIAPKLIKISFGEKHEHQTGELHSERKIAFSLGAISIVSWYSALLLGMFRSIPLDFKQLLFLYLTIIALAIGLSQIFERILEKRSKIN</sequence>
<dbReference type="PANTHER" id="PTHR34573:SF1">
    <property type="entry name" value="VITAMIN K EPOXIDE REDUCTASE DOMAIN-CONTAINING PROTEIN"/>
    <property type="match status" value="1"/>
</dbReference>
<evidence type="ECO:0000259" key="11">
    <source>
        <dbReference type="SMART" id="SM00756"/>
    </source>
</evidence>
<accession>A0A2H0R6E7</accession>
<dbReference type="InterPro" id="IPR012932">
    <property type="entry name" value="VKOR"/>
</dbReference>
<evidence type="ECO:0000256" key="10">
    <source>
        <dbReference type="SAM" id="Phobius"/>
    </source>
</evidence>
<keyword evidence="7 10" id="KW-0472">Membrane</keyword>